<dbReference type="GO" id="GO:0042742">
    <property type="term" value="P:defense response to bacterium"/>
    <property type="evidence" value="ECO:0000318"/>
    <property type="project" value="GO_Central"/>
</dbReference>
<dbReference type="Gene3D" id="1.10.510.10">
    <property type="entry name" value="Transferase(Phosphotransferase) domain 1"/>
    <property type="match status" value="1"/>
</dbReference>
<dbReference type="FunFam" id="1.10.510.10:FF:000108">
    <property type="entry name" value="L-type lectin-domain containing receptor kinase S.4"/>
    <property type="match status" value="1"/>
</dbReference>
<evidence type="ECO:0000256" key="6">
    <source>
        <dbReference type="ARBA" id="ARBA00022679"/>
    </source>
</evidence>
<dbReference type="GO" id="GO:0005524">
    <property type="term" value="F:ATP binding"/>
    <property type="evidence" value="ECO:0007669"/>
    <property type="project" value="UniProtKB-UniRule"/>
</dbReference>
<dbReference type="CDD" id="cd14066">
    <property type="entry name" value="STKc_IRAK"/>
    <property type="match status" value="1"/>
</dbReference>
<keyword evidence="8 19" id="KW-0732">Signal</keyword>
<dbReference type="InterPro" id="IPR017441">
    <property type="entry name" value="Protein_kinase_ATP_BS"/>
</dbReference>
<dbReference type="SMART" id="SM00220">
    <property type="entry name" value="S_TKc"/>
    <property type="match status" value="1"/>
</dbReference>
<keyword evidence="11" id="KW-0418">Kinase</keyword>
<dbReference type="Pfam" id="PF00139">
    <property type="entry name" value="Lectin_legB"/>
    <property type="match status" value="1"/>
</dbReference>
<dbReference type="STRING" id="13333.W1PUU9"/>
<keyword evidence="14 18" id="KW-0472">Membrane</keyword>
<evidence type="ECO:0000256" key="17">
    <source>
        <dbReference type="PROSITE-ProRule" id="PRU10141"/>
    </source>
</evidence>
<feature type="signal peptide" evidence="19">
    <location>
        <begin position="1"/>
        <end position="21"/>
    </location>
</feature>
<evidence type="ECO:0000256" key="11">
    <source>
        <dbReference type="ARBA" id="ARBA00022777"/>
    </source>
</evidence>
<evidence type="ECO:0000256" key="3">
    <source>
        <dbReference type="ARBA" id="ARBA00010217"/>
    </source>
</evidence>
<keyword evidence="22" id="KW-1185">Reference proteome</keyword>
<keyword evidence="6" id="KW-0808">Transferase</keyword>
<dbReference type="InterPro" id="IPR050528">
    <property type="entry name" value="L-type_Lectin-RKs"/>
</dbReference>
<dbReference type="SUPFAM" id="SSF56112">
    <property type="entry name" value="Protein kinase-like (PK-like)"/>
    <property type="match status" value="1"/>
</dbReference>
<accession>W1PUU9</accession>
<evidence type="ECO:0000256" key="7">
    <source>
        <dbReference type="ARBA" id="ARBA00022692"/>
    </source>
</evidence>
<dbReference type="InterPro" id="IPR008271">
    <property type="entry name" value="Ser/Thr_kinase_AS"/>
</dbReference>
<dbReference type="InterPro" id="IPR000719">
    <property type="entry name" value="Prot_kinase_dom"/>
</dbReference>
<dbReference type="EMBL" id="KI392567">
    <property type="protein sequence ID" value="ERN13792.1"/>
    <property type="molecule type" value="Genomic_DNA"/>
</dbReference>
<dbReference type="InterPro" id="IPR001220">
    <property type="entry name" value="Legume_lectin_dom"/>
</dbReference>
<dbReference type="InterPro" id="IPR011009">
    <property type="entry name" value="Kinase-like_dom_sf"/>
</dbReference>
<dbReference type="HOGENOM" id="CLU_000288_62_3_1"/>
<evidence type="ECO:0000256" key="5">
    <source>
        <dbReference type="ARBA" id="ARBA00022527"/>
    </source>
</evidence>
<dbReference type="OrthoDB" id="547665at2759"/>
<dbReference type="PANTHER" id="PTHR27007">
    <property type="match status" value="1"/>
</dbReference>
<comment type="subcellular location">
    <subcellularLocation>
        <location evidence="1">Membrane</location>
        <topology evidence="1">Single-pass type I membrane protein</topology>
    </subcellularLocation>
</comment>
<evidence type="ECO:0000256" key="13">
    <source>
        <dbReference type="ARBA" id="ARBA00022989"/>
    </source>
</evidence>
<dbReference type="Pfam" id="PF00069">
    <property type="entry name" value="Pkinase"/>
    <property type="match status" value="1"/>
</dbReference>
<evidence type="ECO:0000256" key="9">
    <source>
        <dbReference type="ARBA" id="ARBA00022734"/>
    </source>
</evidence>
<keyword evidence="12 17" id="KW-0067">ATP-binding</keyword>
<evidence type="ECO:0000313" key="21">
    <source>
        <dbReference type="EMBL" id="ERN13792.1"/>
    </source>
</evidence>
<evidence type="ECO:0000256" key="4">
    <source>
        <dbReference type="ARBA" id="ARBA00012513"/>
    </source>
</evidence>
<dbReference type="GO" id="GO:0002229">
    <property type="term" value="P:defense response to oomycetes"/>
    <property type="evidence" value="ECO:0000318"/>
    <property type="project" value="GO_Central"/>
</dbReference>
<dbReference type="Gene3D" id="3.30.200.20">
    <property type="entry name" value="Phosphorylase Kinase, domain 1"/>
    <property type="match status" value="1"/>
</dbReference>
<evidence type="ECO:0000259" key="20">
    <source>
        <dbReference type="PROSITE" id="PS50011"/>
    </source>
</evidence>
<evidence type="ECO:0000256" key="14">
    <source>
        <dbReference type="ARBA" id="ARBA00023136"/>
    </source>
</evidence>
<feature type="chain" id="PRO_5004808235" description="non-specific serine/threonine protein kinase" evidence="19">
    <location>
        <begin position="22"/>
        <end position="655"/>
    </location>
</feature>
<dbReference type="EC" id="2.7.11.1" evidence="4"/>
<dbReference type="GO" id="GO:0004675">
    <property type="term" value="F:transmembrane receptor protein serine/threonine kinase activity"/>
    <property type="evidence" value="ECO:0000318"/>
    <property type="project" value="GO_Central"/>
</dbReference>
<evidence type="ECO:0000256" key="1">
    <source>
        <dbReference type="ARBA" id="ARBA00004479"/>
    </source>
</evidence>
<keyword evidence="13 18" id="KW-1133">Transmembrane helix</keyword>
<keyword evidence="10 17" id="KW-0547">Nucleotide-binding</keyword>
<reference evidence="22" key="1">
    <citation type="journal article" date="2013" name="Science">
        <title>The Amborella genome and the evolution of flowering plants.</title>
        <authorList>
            <consortium name="Amborella Genome Project"/>
        </authorList>
    </citation>
    <scope>NUCLEOTIDE SEQUENCE [LARGE SCALE GENOMIC DNA]</scope>
</reference>
<organism evidence="21 22">
    <name type="scientific">Amborella trichopoda</name>
    <dbReference type="NCBI Taxonomy" id="13333"/>
    <lineage>
        <taxon>Eukaryota</taxon>
        <taxon>Viridiplantae</taxon>
        <taxon>Streptophyta</taxon>
        <taxon>Embryophyta</taxon>
        <taxon>Tracheophyta</taxon>
        <taxon>Spermatophyta</taxon>
        <taxon>Magnoliopsida</taxon>
        <taxon>Amborellales</taxon>
        <taxon>Amborellaceae</taxon>
        <taxon>Amborella</taxon>
    </lineage>
</organism>
<dbReference type="PROSITE" id="PS00108">
    <property type="entry name" value="PROTEIN_KINASE_ST"/>
    <property type="match status" value="1"/>
</dbReference>
<evidence type="ECO:0000256" key="19">
    <source>
        <dbReference type="SAM" id="SignalP"/>
    </source>
</evidence>
<dbReference type="eggNOG" id="ENOG502QR0Z">
    <property type="taxonomic scope" value="Eukaryota"/>
</dbReference>
<evidence type="ECO:0000256" key="10">
    <source>
        <dbReference type="ARBA" id="ARBA00022741"/>
    </source>
</evidence>
<protein>
    <recommendedName>
        <fullName evidence="4">non-specific serine/threonine protein kinase</fullName>
        <ecNumber evidence="4">2.7.11.1</ecNumber>
    </recommendedName>
</protein>
<evidence type="ECO:0000256" key="18">
    <source>
        <dbReference type="SAM" id="Phobius"/>
    </source>
</evidence>
<dbReference type="PROSITE" id="PS00107">
    <property type="entry name" value="PROTEIN_KINASE_ATP"/>
    <property type="match status" value="1"/>
</dbReference>
<proteinExistence type="inferred from homology"/>
<evidence type="ECO:0000256" key="12">
    <source>
        <dbReference type="ARBA" id="ARBA00022840"/>
    </source>
</evidence>
<dbReference type="Gene3D" id="2.60.120.200">
    <property type="match status" value="1"/>
</dbReference>
<keyword evidence="9" id="KW-0430">Lectin</keyword>
<dbReference type="SUPFAM" id="SSF49899">
    <property type="entry name" value="Concanavalin A-like lectins/glucanases"/>
    <property type="match status" value="1"/>
</dbReference>
<dbReference type="Proteomes" id="UP000017836">
    <property type="component" value="Unassembled WGS sequence"/>
</dbReference>
<keyword evidence="7 18" id="KW-0812">Transmembrane</keyword>
<dbReference type="PROSITE" id="PS50011">
    <property type="entry name" value="PROTEIN_KINASE_DOM"/>
    <property type="match status" value="1"/>
</dbReference>
<feature type="binding site" evidence="17">
    <location>
        <position position="388"/>
    </location>
    <ligand>
        <name>ATP</name>
        <dbReference type="ChEBI" id="CHEBI:30616"/>
    </ligand>
</feature>
<evidence type="ECO:0000256" key="8">
    <source>
        <dbReference type="ARBA" id="ARBA00022729"/>
    </source>
</evidence>
<dbReference type="GO" id="GO:0030246">
    <property type="term" value="F:carbohydrate binding"/>
    <property type="evidence" value="ECO:0007669"/>
    <property type="project" value="UniProtKB-KW"/>
</dbReference>
<sequence length="655" mass="72297">MTTLHMISAPWLLLLLPLSLSLSPNSAASATNFLFNGFSTKDLSLLNDTRIDRHRSILLTDDSNYYSIGRAFFPNPLPIKSSNSTSSFYFSTTFIFSILPRITRSPGFGLAFVLSASTNPPGALPGQYFGLFPNTNTDAFEDLIAIEFDTGRNPEFDETDDNHIGVDLASIISANSTPAGFWNSSNLFEPIAMRTGHNIQAWIEFDGLKQEINITIAPAGNRRPSRPLLSFKDDSIAQYFSDEMYIGFSASKVSDAAERQRVLAWSLDTEGVARALDTSNLPIYSVSEFTSLPLSQAAIAGIASACVIAFLCLVAGIGYWWFFRRPKMPEAEEEAEEWEVEYWPHRIAYEDLLQATDGFAKEGLIGSGGFGKVYKGVLPGSGAEVAVKCVNHDSKQGMREFLAEIWSVGRLQHRRLLQLRGWCRRADQLMLVYDFLPNGSLDRHIFGSPEKPLSWSGRRQVIADVAEGLLYLHEGWEQQVLHRDVKSSNVLLDTDMRGRLGDFGLARLYQHGQTAQATRVVGTLGYLAPELARAPAPTAASDVYSFGVVVLEVASGRRPIETWRPADEPVLVDWVRGLYTEGKLVEAADSRIAGEYGNEEMDMFLKLGLACCHPDPKERPSMRQVVGILFCTAVAPVAAPVTKTSSDDKPDQPEP</sequence>
<keyword evidence="5" id="KW-0723">Serine/threonine-protein kinase</keyword>
<comment type="catalytic activity">
    <reaction evidence="16">
        <text>L-seryl-[protein] + ATP = O-phospho-L-seryl-[protein] + ADP + H(+)</text>
        <dbReference type="Rhea" id="RHEA:17989"/>
        <dbReference type="Rhea" id="RHEA-COMP:9863"/>
        <dbReference type="Rhea" id="RHEA-COMP:11604"/>
        <dbReference type="ChEBI" id="CHEBI:15378"/>
        <dbReference type="ChEBI" id="CHEBI:29999"/>
        <dbReference type="ChEBI" id="CHEBI:30616"/>
        <dbReference type="ChEBI" id="CHEBI:83421"/>
        <dbReference type="ChEBI" id="CHEBI:456216"/>
        <dbReference type="EC" id="2.7.11.1"/>
    </reaction>
</comment>
<feature type="transmembrane region" description="Helical" evidence="18">
    <location>
        <begin position="297"/>
        <end position="322"/>
    </location>
</feature>
<dbReference type="OMA" id="KLYQHGQ"/>
<dbReference type="CDD" id="cd06899">
    <property type="entry name" value="lectin_legume_LecRK_Arcelin_ConA"/>
    <property type="match status" value="1"/>
</dbReference>
<evidence type="ECO:0000256" key="2">
    <source>
        <dbReference type="ARBA" id="ARBA00008536"/>
    </source>
</evidence>
<evidence type="ECO:0000256" key="15">
    <source>
        <dbReference type="ARBA" id="ARBA00047899"/>
    </source>
</evidence>
<comment type="similarity">
    <text evidence="3">In the C-terminal section; belongs to the protein kinase superfamily. Ser/Thr protein kinase family.</text>
</comment>
<comment type="similarity">
    <text evidence="2">In the N-terminal section; belongs to the leguminous lectin family.</text>
</comment>
<dbReference type="AlphaFoldDB" id="W1PUU9"/>
<dbReference type="KEGG" id="atr:18442039"/>
<gene>
    <name evidence="21" type="ORF">AMTR_s00049p00205940</name>
</gene>
<comment type="catalytic activity">
    <reaction evidence="15">
        <text>L-threonyl-[protein] + ATP = O-phospho-L-threonyl-[protein] + ADP + H(+)</text>
        <dbReference type="Rhea" id="RHEA:46608"/>
        <dbReference type="Rhea" id="RHEA-COMP:11060"/>
        <dbReference type="Rhea" id="RHEA-COMP:11605"/>
        <dbReference type="ChEBI" id="CHEBI:15378"/>
        <dbReference type="ChEBI" id="CHEBI:30013"/>
        <dbReference type="ChEBI" id="CHEBI:30616"/>
        <dbReference type="ChEBI" id="CHEBI:61977"/>
        <dbReference type="ChEBI" id="CHEBI:456216"/>
        <dbReference type="EC" id="2.7.11.1"/>
    </reaction>
</comment>
<name>W1PUU9_AMBTC</name>
<dbReference type="Gramene" id="ERN13792">
    <property type="protein sequence ID" value="ERN13792"/>
    <property type="gene ID" value="AMTR_s00049p00205940"/>
</dbReference>
<feature type="domain" description="Protein kinase" evidence="20">
    <location>
        <begin position="359"/>
        <end position="631"/>
    </location>
</feature>
<dbReference type="InterPro" id="IPR013320">
    <property type="entry name" value="ConA-like_dom_sf"/>
</dbReference>
<evidence type="ECO:0000256" key="16">
    <source>
        <dbReference type="ARBA" id="ARBA00048679"/>
    </source>
</evidence>
<dbReference type="GO" id="GO:0005886">
    <property type="term" value="C:plasma membrane"/>
    <property type="evidence" value="ECO:0000318"/>
    <property type="project" value="GO_Central"/>
</dbReference>
<evidence type="ECO:0000313" key="22">
    <source>
        <dbReference type="Proteomes" id="UP000017836"/>
    </source>
</evidence>